<evidence type="ECO:0000256" key="1">
    <source>
        <dbReference type="SAM" id="MobiDB-lite"/>
    </source>
</evidence>
<dbReference type="Proteomes" id="UP000046393">
    <property type="component" value="Unplaced"/>
</dbReference>
<feature type="region of interest" description="Disordered" evidence="1">
    <location>
        <begin position="201"/>
        <end position="223"/>
    </location>
</feature>
<sequence length="466" mass="51801">MLLEFFSQPQVTPADMNRMNRERGLEIVAMAGRFEALVDSASRSPAANMERNKIWHQITDEINRRYPQLNKLTFEQCKKLCKYYKRKDPANYGITLNPVPEDVVEPKDSIPSTYEAHFDEPPDDNEILEANDIVDGICKEALAGFKRRADDQVPVHCSMATFLGELKKVAGAMQNEGIVRESDKPSEDLLAFISQCSAASTSTNSNGDAFGTNPSNSSSNLQKKERGQFVCDAALSFTQVFESHSRSHQVNAERSQVWKQIADLTNEKYGEELGVLTVEQTKKLYANYKRKCQSNGQAGVKYPNLDEDVFKTNSLNGGSVVDGDSDASSSNSDLLTRIVATPSANFRASCSPALIPKVTSRDRQRSAAKTKNGMNCRSYSSELSSVELLALLADRDAEIKQLKNKLLQTSVEHQLQITRIIEKMSDLIKTAVSANVQREIMNSMIGNAYGFCNSSIIKRFDDESDL</sequence>
<keyword evidence="2" id="KW-1185">Reference proteome</keyword>
<reference evidence="3" key="1">
    <citation type="submission" date="2017-02" db="UniProtKB">
        <authorList>
            <consortium name="WormBaseParasite"/>
        </authorList>
    </citation>
    <scope>IDENTIFICATION</scope>
</reference>
<evidence type="ECO:0000313" key="3">
    <source>
        <dbReference type="WBParaSite" id="SMUV_0000355101-mRNA-1"/>
    </source>
</evidence>
<dbReference type="AlphaFoldDB" id="A0A0N5AGT2"/>
<feature type="compositionally biased region" description="Polar residues" evidence="1">
    <location>
        <begin position="201"/>
        <end position="221"/>
    </location>
</feature>
<proteinExistence type="predicted"/>
<protein>
    <submittedName>
        <fullName evidence="3">Regulatory protein zeste</fullName>
    </submittedName>
</protein>
<dbReference type="WBParaSite" id="SMUV_0000355101-mRNA-1">
    <property type="protein sequence ID" value="SMUV_0000355101-mRNA-1"/>
    <property type="gene ID" value="SMUV_0000355101"/>
</dbReference>
<evidence type="ECO:0000313" key="2">
    <source>
        <dbReference type="Proteomes" id="UP000046393"/>
    </source>
</evidence>
<organism evidence="2 3">
    <name type="scientific">Syphacia muris</name>
    <dbReference type="NCBI Taxonomy" id="451379"/>
    <lineage>
        <taxon>Eukaryota</taxon>
        <taxon>Metazoa</taxon>
        <taxon>Ecdysozoa</taxon>
        <taxon>Nematoda</taxon>
        <taxon>Chromadorea</taxon>
        <taxon>Rhabditida</taxon>
        <taxon>Spirurina</taxon>
        <taxon>Oxyuridomorpha</taxon>
        <taxon>Oxyuroidea</taxon>
        <taxon>Oxyuridae</taxon>
        <taxon>Syphacia</taxon>
    </lineage>
</organism>
<accession>A0A0N5AGT2</accession>
<name>A0A0N5AGT2_9BILA</name>